<dbReference type="GeneID" id="29067898"/>
<dbReference type="Proteomes" id="UP000203357">
    <property type="component" value="Segment"/>
</dbReference>
<gene>
    <name evidence="1" type="primary">2</name>
    <name evidence="1" type="ORF">SEA_JUMBO_2</name>
</gene>
<proteinExistence type="predicted"/>
<keyword evidence="2" id="KW-1185">Reference proteome</keyword>
<evidence type="ECO:0000313" key="1">
    <source>
        <dbReference type="EMBL" id="AOE44516.1"/>
    </source>
</evidence>
<name>A0A1B3B0L3_9CAUD</name>
<dbReference type="InterPro" id="IPR036280">
    <property type="entry name" value="Multihaem_cyt_sf"/>
</dbReference>
<dbReference type="KEGG" id="vg:29067898"/>
<reference evidence="2" key="1">
    <citation type="submission" date="2016-07" db="EMBL/GenBank/DDBJ databases">
        <authorList>
            <person name="Florea S."/>
            <person name="Webb J.S."/>
            <person name="Jaromczyk J."/>
            <person name="Schardl C.L."/>
        </authorList>
    </citation>
    <scope>NUCLEOTIDE SEQUENCE [LARGE SCALE GENOMIC DNA]</scope>
</reference>
<organism evidence="1 2">
    <name type="scientific">Gordonia phage Jumbo</name>
    <dbReference type="NCBI Taxonomy" id="1887650"/>
    <lineage>
        <taxon>Viruses</taxon>
        <taxon>Duplodnaviria</taxon>
        <taxon>Heunggongvirae</taxon>
        <taxon>Uroviricota</taxon>
        <taxon>Caudoviricetes</taxon>
        <taxon>Gorjumvirus</taxon>
        <taxon>Gorjumvirus jumbo</taxon>
    </lineage>
</organism>
<dbReference type="RefSeq" id="YP_009290967.1">
    <property type="nucleotide sequence ID" value="NC_031109.1"/>
</dbReference>
<sequence length="134" mass="15208">MNNEPEHNITEKECTKCHETLPIQYFNRDATRKDGYRNICKTCNSSYAVVKPGFVKVGAVDPRTITGKLKQCSKCGEKKDQAYFSLDKTKVDGRKSACKACRKKDWQNYVQRRNEESGIHPAGAVAHRRNRGVA</sequence>
<protein>
    <submittedName>
        <fullName evidence="1">Uncharacterized protein</fullName>
    </submittedName>
</protein>
<dbReference type="EMBL" id="KX557281">
    <property type="protein sequence ID" value="AOE44516.1"/>
    <property type="molecule type" value="Genomic_DNA"/>
</dbReference>
<dbReference type="OrthoDB" id="26866at10239"/>
<accession>A0A1B3B0L3</accession>
<evidence type="ECO:0000313" key="2">
    <source>
        <dbReference type="Proteomes" id="UP000203357"/>
    </source>
</evidence>
<dbReference type="SUPFAM" id="SSF48695">
    <property type="entry name" value="Multiheme cytochromes"/>
    <property type="match status" value="1"/>
</dbReference>